<feature type="compositionally biased region" description="Polar residues" evidence="1">
    <location>
        <begin position="38"/>
        <end position="58"/>
    </location>
</feature>
<proteinExistence type="predicted"/>
<organism evidence="2 3">
    <name type="scientific">Haloarcula onubensis</name>
    <dbReference type="NCBI Taxonomy" id="2950539"/>
    <lineage>
        <taxon>Archaea</taxon>
        <taxon>Methanobacteriati</taxon>
        <taxon>Methanobacteriota</taxon>
        <taxon>Stenosarchaea group</taxon>
        <taxon>Halobacteria</taxon>
        <taxon>Halobacteriales</taxon>
        <taxon>Haloarculaceae</taxon>
        <taxon>Haloarcula</taxon>
    </lineage>
</organism>
<evidence type="ECO:0000313" key="2">
    <source>
        <dbReference type="EMBL" id="MDS0284674.1"/>
    </source>
</evidence>
<evidence type="ECO:0008006" key="4">
    <source>
        <dbReference type="Google" id="ProtNLM"/>
    </source>
</evidence>
<evidence type="ECO:0000313" key="3">
    <source>
        <dbReference type="Proteomes" id="UP001268864"/>
    </source>
</evidence>
<name>A0ABU2FW44_9EURY</name>
<dbReference type="RefSeq" id="WP_310902340.1">
    <property type="nucleotide sequence ID" value="NZ_JAMQOS010000010.1"/>
</dbReference>
<sequence length="453" mass="47580">MTVTYDATPGTKVILEAGSIQGIEVGAAEKLVIFGRGDTNNGNAQTNDPTAVTSTGSAESEFGDDSELTRGLQDAIGNGANTGYLYGVGVARTSVTDEDITGGGDAGDSSAGSAIGNVPLVEDTAEITVEDDTATELDVEFHYVTGTDLTNLSPAADTIYINPFTGEWVADAADNYNIDYKYEDWSSAFDSADMVLNEGESGVYVALTESEDVASTLFSKATALRDPDYKMVKAFAGAQPNADSSETPPTPIFDTANYSDALTSLAGFAIAPARQDDSTDTVLGAVGGLAAGNSLQNPIYNEPITGVDLETGKNDEGRLTHGERSNLRNAYVMPLKYEGAITVDGTLSTDETELWEVDFQTLRVIDRCALIVRAIGQAIRGQLDNSGTGEIAAEEAQAQLEDLASDGLLKQNTSDETNLFVREADSNQGTIALEMGVTPIQAVETFEATITIA</sequence>
<dbReference type="EMBL" id="JAMQOS010000010">
    <property type="protein sequence ID" value="MDS0284674.1"/>
    <property type="molecule type" value="Genomic_DNA"/>
</dbReference>
<dbReference type="Proteomes" id="UP001268864">
    <property type="component" value="Unassembled WGS sequence"/>
</dbReference>
<evidence type="ECO:0000256" key="1">
    <source>
        <dbReference type="SAM" id="MobiDB-lite"/>
    </source>
</evidence>
<reference evidence="2 3" key="1">
    <citation type="submission" date="2022-06" db="EMBL/GenBank/DDBJ databases">
        <title>Halomicroarcula sp. a new haloarchaeum isolate from saline soil.</title>
        <authorList>
            <person name="Strakova D."/>
            <person name="Galisteo C."/>
            <person name="Sanchez-Porro C."/>
            <person name="Ventosa A."/>
        </authorList>
    </citation>
    <scope>NUCLEOTIDE SEQUENCE [LARGE SCALE GENOMIC DNA]</scope>
    <source>
        <strain evidence="2 3">S3CR25-11</strain>
    </source>
</reference>
<gene>
    <name evidence="2" type="ORF">NDI86_21470</name>
</gene>
<comment type="caution">
    <text evidence="2">The sequence shown here is derived from an EMBL/GenBank/DDBJ whole genome shotgun (WGS) entry which is preliminary data.</text>
</comment>
<accession>A0ABU2FW44</accession>
<feature type="region of interest" description="Disordered" evidence="1">
    <location>
        <begin position="38"/>
        <end position="65"/>
    </location>
</feature>
<protein>
    <recommendedName>
        <fullName evidence="4">Phage tail sheath protein</fullName>
    </recommendedName>
</protein>
<keyword evidence="3" id="KW-1185">Reference proteome</keyword>